<sequence>MKNKMTFEEAKSQLQAAISGQNAKYWGYTEAVKTILDALNQKPFGFVTERCAKEMHANDHDENHWMWSISAVVIGCDPKLKHVVPVYLWPISTATATNSPVIPDGWKLVPIEPTESMIVDGFESWPDESFSKPEEWEAYEAMSGCQKAAHRARLCYKAMLAAAPQPPAPEA</sequence>
<organism evidence="1 2">
    <name type="scientific">Mangrovibacter plantisponsor</name>
    <dbReference type="NCBI Taxonomy" id="451513"/>
    <lineage>
        <taxon>Bacteria</taxon>
        <taxon>Pseudomonadati</taxon>
        <taxon>Pseudomonadota</taxon>
        <taxon>Gammaproteobacteria</taxon>
        <taxon>Enterobacterales</taxon>
        <taxon>Enterobacteriaceae</taxon>
        <taxon>Mangrovibacter</taxon>
    </lineage>
</organism>
<keyword evidence="2" id="KW-1185">Reference proteome</keyword>
<evidence type="ECO:0008006" key="3">
    <source>
        <dbReference type="Google" id="ProtNLM"/>
    </source>
</evidence>
<dbReference type="EMBL" id="QGTS01000002">
    <property type="protein sequence ID" value="PWW11813.1"/>
    <property type="molecule type" value="Genomic_DNA"/>
</dbReference>
<reference evidence="1 2" key="1">
    <citation type="submission" date="2018-05" db="EMBL/GenBank/DDBJ databases">
        <title>Genomic Encyclopedia of Type Strains, Phase IV (KMG-IV): sequencing the most valuable type-strain genomes for metagenomic binning, comparative biology and taxonomic classification.</title>
        <authorList>
            <person name="Goeker M."/>
        </authorList>
    </citation>
    <scope>NUCLEOTIDE SEQUENCE [LARGE SCALE GENOMIC DNA]</scope>
    <source>
        <strain evidence="1 2">DSM 19579</strain>
    </source>
</reference>
<proteinExistence type="predicted"/>
<gene>
    <name evidence="1" type="ORF">DES37_102428</name>
</gene>
<dbReference type="RefSeq" id="WP_110025041.1">
    <property type="nucleotide sequence ID" value="NZ_QGTS01000002.1"/>
</dbReference>
<name>A0A317Q790_9ENTR</name>
<dbReference type="AlphaFoldDB" id="A0A317Q790"/>
<accession>A0A317Q790</accession>
<protein>
    <recommendedName>
        <fullName evidence="3">DUF551 domain-containing protein</fullName>
    </recommendedName>
</protein>
<comment type="caution">
    <text evidence="1">The sequence shown here is derived from an EMBL/GenBank/DDBJ whole genome shotgun (WGS) entry which is preliminary data.</text>
</comment>
<dbReference type="OrthoDB" id="5678344at2"/>
<evidence type="ECO:0000313" key="2">
    <source>
        <dbReference type="Proteomes" id="UP000246744"/>
    </source>
</evidence>
<evidence type="ECO:0000313" key="1">
    <source>
        <dbReference type="EMBL" id="PWW11813.1"/>
    </source>
</evidence>
<dbReference type="Proteomes" id="UP000246744">
    <property type="component" value="Unassembled WGS sequence"/>
</dbReference>